<evidence type="ECO:0000259" key="1">
    <source>
        <dbReference type="Pfam" id="PF18029"/>
    </source>
</evidence>
<evidence type="ECO:0000313" key="2">
    <source>
        <dbReference type="EMBL" id="MFB9375743.1"/>
    </source>
</evidence>
<dbReference type="Gene3D" id="3.10.180.10">
    <property type="entry name" value="2,3-Dihydroxybiphenyl 1,2-Dioxygenase, domain 1"/>
    <property type="match status" value="2"/>
</dbReference>
<organism evidence="2 3">
    <name type="scientific">Kineococcus gynurae</name>
    <dbReference type="NCBI Taxonomy" id="452979"/>
    <lineage>
        <taxon>Bacteria</taxon>
        <taxon>Bacillati</taxon>
        <taxon>Actinomycetota</taxon>
        <taxon>Actinomycetes</taxon>
        <taxon>Kineosporiales</taxon>
        <taxon>Kineosporiaceae</taxon>
        <taxon>Kineococcus</taxon>
    </lineage>
</organism>
<feature type="domain" description="Glyoxalase-like" evidence="1">
    <location>
        <begin position="133"/>
        <end position="243"/>
    </location>
</feature>
<dbReference type="EMBL" id="JBHMDM010000001">
    <property type="protein sequence ID" value="MFB9375743.1"/>
    <property type="molecule type" value="Genomic_DNA"/>
</dbReference>
<dbReference type="InterPro" id="IPR041581">
    <property type="entry name" value="Glyoxalase_6"/>
</dbReference>
<accession>A0ABV5LNY0</accession>
<sequence>MTSATRLVSVVVDAADPPALARWWARTLGWQVSYEDEHESDVAPGPDAGPGIELVFVPVADPKAGPNRVHLDLPSPDVAAQRRRVEDLLTAGAARVPGREPTPWDVLADPEGNEFCVLDPRPGYAGTGAVAAVVVQARDPRRLGAFWVDASGWAGGSVHEGVVALRQAGTGPFLEFVASPAPTPGKNRWHLDLRATSDGPGRAAALAGLLAAGARTVDVGQVGNAEVTWDVLADPEDNEFCLLRGTV</sequence>
<dbReference type="RefSeq" id="WP_380139989.1">
    <property type="nucleotide sequence ID" value="NZ_JBHLUI010000012.1"/>
</dbReference>
<name>A0ABV5LNY0_9ACTN</name>
<dbReference type="PANTHER" id="PTHR35908">
    <property type="entry name" value="HYPOTHETICAL FUSION PROTEIN"/>
    <property type="match status" value="1"/>
</dbReference>
<reference evidence="2 3" key="1">
    <citation type="submission" date="2024-09" db="EMBL/GenBank/DDBJ databases">
        <authorList>
            <person name="Sun Q."/>
            <person name="Mori K."/>
        </authorList>
    </citation>
    <scope>NUCLEOTIDE SEQUENCE [LARGE SCALE GENOMIC DNA]</scope>
    <source>
        <strain evidence="2 3">TISTR 1856</strain>
    </source>
</reference>
<protein>
    <submittedName>
        <fullName evidence="2">VOC family protein</fullName>
    </submittedName>
</protein>
<dbReference type="PANTHER" id="PTHR35908:SF1">
    <property type="entry name" value="CONSERVED PROTEIN"/>
    <property type="match status" value="1"/>
</dbReference>
<feature type="domain" description="Glyoxalase-like" evidence="1">
    <location>
        <begin position="9"/>
        <end position="118"/>
    </location>
</feature>
<dbReference type="Pfam" id="PF18029">
    <property type="entry name" value="Glyoxalase_6"/>
    <property type="match status" value="2"/>
</dbReference>
<dbReference type="SUPFAM" id="SSF54593">
    <property type="entry name" value="Glyoxalase/Bleomycin resistance protein/Dihydroxybiphenyl dioxygenase"/>
    <property type="match status" value="2"/>
</dbReference>
<comment type="caution">
    <text evidence="2">The sequence shown here is derived from an EMBL/GenBank/DDBJ whole genome shotgun (WGS) entry which is preliminary data.</text>
</comment>
<keyword evidence="3" id="KW-1185">Reference proteome</keyword>
<proteinExistence type="predicted"/>
<dbReference type="InterPro" id="IPR029068">
    <property type="entry name" value="Glyas_Bleomycin-R_OHBP_Dase"/>
</dbReference>
<evidence type="ECO:0000313" key="3">
    <source>
        <dbReference type="Proteomes" id="UP001589748"/>
    </source>
</evidence>
<dbReference type="CDD" id="cd06587">
    <property type="entry name" value="VOC"/>
    <property type="match status" value="1"/>
</dbReference>
<dbReference type="Proteomes" id="UP001589748">
    <property type="component" value="Unassembled WGS sequence"/>
</dbReference>
<gene>
    <name evidence="2" type="ORF">ACFFVI_02065</name>
</gene>